<sequence length="263" mass="29707">MKKIFDFRIYILIILSFSAVNSLAQDKVQLKVLCYNLRFGELASLEEFAEFIKKENPDIVALQEVDVNTSRTRVPHQNGKNFISELAFRTGMLSLYGRTIDYAGGYYGIGILSKYPISQSQRIFLPMPEGAKERRALLTGEVELSEGKSITFACTHLDYTTSAVRRAQVDFINQQLMKIETPIILCGDFNAKPDSDEIATGMKNWMQVSAMDFTIPAKSPKSKIDYIFCYPASNVWKIVDSYTPVTQLSDHLPIITTLTLETN</sequence>
<dbReference type="GO" id="GO:0003824">
    <property type="term" value="F:catalytic activity"/>
    <property type="evidence" value="ECO:0007669"/>
    <property type="project" value="InterPro"/>
</dbReference>
<evidence type="ECO:0000313" key="2">
    <source>
        <dbReference type="EMBL" id="SBW03545.1"/>
    </source>
</evidence>
<dbReference type="GO" id="GO:0016020">
    <property type="term" value="C:membrane"/>
    <property type="evidence" value="ECO:0007669"/>
    <property type="project" value="GOC"/>
</dbReference>
<reference evidence="2" key="1">
    <citation type="submission" date="2016-04" db="EMBL/GenBank/DDBJ databases">
        <authorList>
            <person name="Evans L.H."/>
            <person name="Alamgir A."/>
            <person name="Owens N."/>
            <person name="Weber N.D."/>
            <person name="Virtaneva K."/>
            <person name="Barbian K."/>
            <person name="Babar A."/>
            <person name="Rosenke K."/>
        </authorList>
    </citation>
    <scope>NUCLEOTIDE SEQUENCE</scope>
    <source>
        <strain evidence="2">86-1</strain>
    </source>
</reference>
<dbReference type="InterPro" id="IPR036691">
    <property type="entry name" value="Endo/exonu/phosph_ase_sf"/>
</dbReference>
<dbReference type="PANTHER" id="PTHR14859:SF15">
    <property type="entry name" value="ENDONUCLEASE_EXONUCLEASE_PHOSPHATASE DOMAIN-CONTAINING PROTEIN"/>
    <property type="match status" value="1"/>
</dbReference>
<gene>
    <name evidence="2" type="ORF">KL86DYS1_30604</name>
</gene>
<feature type="domain" description="Endonuclease/exonuclease/phosphatase" evidence="1">
    <location>
        <begin position="35"/>
        <end position="251"/>
    </location>
</feature>
<dbReference type="AlphaFoldDB" id="A0A212JW76"/>
<dbReference type="SUPFAM" id="SSF56219">
    <property type="entry name" value="DNase I-like"/>
    <property type="match status" value="1"/>
</dbReference>
<dbReference type="Gene3D" id="3.60.10.10">
    <property type="entry name" value="Endonuclease/exonuclease/phosphatase"/>
    <property type="match status" value="1"/>
</dbReference>
<dbReference type="GO" id="GO:0006506">
    <property type="term" value="P:GPI anchor biosynthetic process"/>
    <property type="evidence" value="ECO:0007669"/>
    <property type="project" value="TreeGrafter"/>
</dbReference>
<dbReference type="InterPro" id="IPR005135">
    <property type="entry name" value="Endo/exonuclease/phosphatase"/>
</dbReference>
<organism evidence="2">
    <name type="scientific">uncultured Dysgonomonas sp</name>
    <dbReference type="NCBI Taxonomy" id="206096"/>
    <lineage>
        <taxon>Bacteria</taxon>
        <taxon>Pseudomonadati</taxon>
        <taxon>Bacteroidota</taxon>
        <taxon>Bacteroidia</taxon>
        <taxon>Bacteroidales</taxon>
        <taxon>Dysgonomonadaceae</taxon>
        <taxon>Dysgonomonas</taxon>
        <taxon>environmental samples</taxon>
    </lineage>
</organism>
<dbReference type="Pfam" id="PF03372">
    <property type="entry name" value="Exo_endo_phos"/>
    <property type="match status" value="1"/>
</dbReference>
<dbReference type="InterPro" id="IPR051916">
    <property type="entry name" value="GPI-anchor_lipid_remodeler"/>
</dbReference>
<evidence type="ECO:0000259" key="1">
    <source>
        <dbReference type="Pfam" id="PF03372"/>
    </source>
</evidence>
<dbReference type="EMBL" id="FLUM01000003">
    <property type="protein sequence ID" value="SBW03545.1"/>
    <property type="molecule type" value="Genomic_DNA"/>
</dbReference>
<dbReference type="PANTHER" id="PTHR14859">
    <property type="entry name" value="CALCOFLUOR WHITE HYPERSENSITIVE PROTEIN PRECURSOR"/>
    <property type="match status" value="1"/>
</dbReference>
<protein>
    <recommendedName>
        <fullName evidence="1">Endonuclease/exonuclease/phosphatase domain-containing protein</fullName>
    </recommendedName>
</protein>
<dbReference type="RefSeq" id="WP_296942574.1">
    <property type="nucleotide sequence ID" value="NZ_LT599032.1"/>
</dbReference>
<name>A0A212JW76_9BACT</name>
<proteinExistence type="predicted"/>
<accession>A0A212JW76</accession>